<protein>
    <submittedName>
        <fullName evidence="1">Uncharacterized protein</fullName>
    </submittedName>
</protein>
<dbReference type="AlphaFoldDB" id="A0A1M5P0X8"/>
<dbReference type="EMBL" id="LT670818">
    <property type="protein sequence ID" value="SHG95365.1"/>
    <property type="molecule type" value="Genomic_DNA"/>
</dbReference>
<proteinExistence type="predicted"/>
<evidence type="ECO:0000313" key="1">
    <source>
        <dbReference type="EMBL" id="SHG95365.1"/>
    </source>
</evidence>
<name>A0A1M5P0X8_9BRAD</name>
<dbReference type="Proteomes" id="UP000190675">
    <property type="component" value="Chromosome I"/>
</dbReference>
<accession>A0A1M5P0X8</accession>
<reference evidence="1 2" key="1">
    <citation type="submission" date="2016-11" db="EMBL/GenBank/DDBJ databases">
        <authorList>
            <person name="Jaros S."/>
            <person name="Januszkiewicz K."/>
            <person name="Wedrychowicz H."/>
        </authorList>
    </citation>
    <scope>NUCLEOTIDE SEQUENCE [LARGE SCALE GENOMIC DNA]</scope>
    <source>
        <strain evidence="1 2">GAS242</strain>
    </source>
</reference>
<evidence type="ECO:0000313" key="2">
    <source>
        <dbReference type="Proteomes" id="UP000190675"/>
    </source>
</evidence>
<sequence>MLPVSLLTTPGWISGPYPTALGKNEGSETLIFHDRTAQPRF</sequence>
<gene>
    <name evidence="1" type="ORF">SAMN05444169_4952</name>
</gene>
<organism evidence="1 2">
    <name type="scientific">Bradyrhizobium erythrophlei</name>
    <dbReference type="NCBI Taxonomy" id="1437360"/>
    <lineage>
        <taxon>Bacteria</taxon>
        <taxon>Pseudomonadati</taxon>
        <taxon>Pseudomonadota</taxon>
        <taxon>Alphaproteobacteria</taxon>
        <taxon>Hyphomicrobiales</taxon>
        <taxon>Nitrobacteraceae</taxon>
        <taxon>Bradyrhizobium</taxon>
    </lineage>
</organism>